<protein>
    <submittedName>
        <fullName evidence="2">DHX38</fullName>
    </submittedName>
</protein>
<dbReference type="Proteomes" id="UP001235939">
    <property type="component" value="Chromosome 03"/>
</dbReference>
<evidence type="ECO:0000313" key="2">
    <source>
        <dbReference type="EMBL" id="UYV65979.1"/>
    </source>
</evidence>
<feature type="region of interest" description="Disordered" evidence="1">
    <location>
        <begin position="87"/>
        <end position="110"/>
    </location>
</feature>
<evidence type="ECO:0000313" key="3">
    <source>
        <dbReference type="Proteomes" id="UP001235939"/>
    </source>
</evidence>
<sequence length="110" mass="12885">MKSDRVLPLEVTLALTMTDFEKFASYDVFWMPGFPEADADNPDIPWNPQEWEEEQKRVDREWYAMEDEGCFDEEHNPFATMSEYTRNKEQALESKKKRMSATATPAPQGQ</sequence>
<feature type="compositionally biased region" description="Polar residues" evidence="1">
    <location>
        <begin position="101"/>
        <end position="110"/>
    </location>
</feature>
<evidence type="ECO:0000256" key="1">
    <source>
        <dbReference type="SAM" id="MobiDB-lite"/>
    </source>
</evidence>
<accession>A0ABY6KC73</accession>
<keyword evidence="3" id="KW-1185">Reference proteome</keyword>
<proteinExistence type="predicted"/>
<gene>
    <name evidence="2" type="ORF">LAZ67_3006053</name>
</gene>
<organism evidence="2 3">
    <name type="scientific">Cordylochernes scorpioides</name>
    <dbReference type="NCBI Taxonomy" id="51811"/>
    <lineage>
        <taxon>Eukaryota</taxon>
        <taxon>Metazoa</taxon>
        <taxon>Ecdysozoa</taxon>
        <taxon>Arthropoda</taxon>
        <taxon>Chelicerata</taxon>
        <taxon>Arachnida</taxon>
        <taxon>Pseudoscorpiones</taxon>
        <taxon>Cheliferoidea</taxon>
        <taxon>Chernetidae</taxon>
        <taxon>Cordylochernes</taxon>
    </lineage>
</organism>
<name>A0ABY6KC73_9ARAC</name>
<reference evidence="2 3" key="1">
    <citation type="submission" date="2022-01" db="EMBL/GenBank/DDBJ databases">
        <title>A chromosomal length assembly of Cordylochernes scorpioides.</title>
        <authorList>
            <person name="Zeh D."/>
            <person name="Zeh J."/>
        </authorList>
    </citation>
    <scope>NUCLEOTIDE SEQUENCE [LARGE SCALE GENOMIC DNA]</scope>
    <source>
        <strain evidence="2">IN4F17</strain>
        <tissue evidence="2">Whole Body</tissue>
    </source>
</reference>
<dbReference type="EMBL" id="CP092865">
    <property type="protein sequence ID" value="UYV65979.1"/>
    <property type="molecule type" value="Genomic_DNA"/>
</dbReference>